<gene>
    <name evidence="1" type="ORF">CC78DRAFT_361982</name>
</gene>
<name>A0A9P4K7X8_9PLEO</name>
<dbReference type="Proteomes" id="UP000800093">
    <property type="component" value="Unassembled WGS sequence"/>
</dbReference>
<accession>A0A9P4K7X8</accession>
<evidence type="ECO:0000313" key="1">
    <source>
        <dbReference type="EMBL" id="KAF2261139.1"/>
    </source>
</evidence>
<keyword evidence="2" id="KW-1185">Reference proteome</keyword>
<dbReference type="AlphaFoldDB" id="A0A9P4K7X8"/>
<dbReference type="EMBL" id="ML986663">
    <property type="protein sequence ID" value="KAF2261139.1"/>
    <property type="molecule type" value="Genomic_DNA"/>
</dbReference>
<comment type="caution">
    <text evidence="1">The sequence shown here is derived from an EMBL/GenBank/DDBJ whole genome shotgun (WGS) entry which is preliminary data.</text>
</comment>
<proteinExistence type="predicted"/>
<protein>
    <submittedName>
        <fullName evidence="1">Uncharacterized protein</fullName>
    </submittedName>
</protein>
<sequence>MARLPSIQRTHLRRNEASCRQYLRIPSLIIDSFERIKPSSTASSNESCVRLVENQRTRHTRIPNSRPVMDMPIVQGIGLHVLSGASTTCLVLVVDSMVLRGPFLFIRIGPTFTICLFRRRPSIGVFSPATLTLHTRRKFQNSHDYFSGGVLRRNHGS</sequence>
<organism evidence="1 2">
    <name type="scientific">Lojkania enalia</name>
    <dbReference type="NCBI Taxonomy" id="147567"/>
    <lineage>
        <taxon>Eukaryota</taxon>
        <taxon>Fungi</taxon>
        <taxon>Dikarya</taxon>
        <taxon>Ascomycota</taxon>
        <taxon>Pezizomycotina</taxon>
        <taxon>Dothideomycetes</taxon>
        <taxon>Pleosporomycetidae</taxon>
        <taxon>Pleosporales</taxon>
        <taxon>Pleosporales incertae sedis</taxon>
        <taxon>Lojkania</taxon>
    </lineage>
</organism>
<evidence type="ECO:0000313" key="2">
    <source>
        <dbReference type="Proteomes" id="UP000800093"/>
    </source>
</evidence>
<reference evidence="2" key="1">
    <citation type="journal article" date="2020" name="Stud. Mycol.">
        <title>101 Dothideomycetes genomes: A test case for predicting lifestyles and emergence of pathogens.</title>
        <authorList>
            <person name="Haridas S."/>
            <person name="Albert R."/>
            <person name="Binder M."/>
            <person name="Bloem J."/>
            <person name="LaButti K."/>
            <person name="Salamov A."/>
            <person name="Andreopoulos B."/>
            <person name="Baker S."/>
            <person name="Barry K."/>
            <person name="Bills G."/>
            <person name="Bluhm B."/>
            <person name="Cannon C."/>
            <person name="Castanera R."/>
            <person name="Culley D."/>
            <person name="Daum C."/>
            <person name="Ezra D."/>
            <person name="Gonzalez J."/>
            <person name="Henrissat B."/>
            <person name="Kuo A."/>
            <person name="Liang C."/>
            <person name="Lipzen A."/>
            <person name="Lutzoni F."/>
            <person name="Magnuson J."/>
            <person name="Mondo S."/>
            <person name="Nolan M."/>
            <person name="Ohm R."/>
            <person name="Pangilinan J."/>
            <person name="Park H.-J."/>
            <person name="Ramirez L."/>
            <person name="Alfaro M."/>
            <person name="Sun H."/>
            <person name="Tritt A."/>
            <person name="Yoshinaga Y."/>
            <person name="Zwiers L.-H."/>
            <person name="Turgeon B."/>
            <person name="Goodwin S."/>
            <person name="Spatafora J."/>
            <person name="Crous P."/>
            <person name="Grigoriev I."/>
        </authorList>
    </citation>
    <scope>NUCLEOTIDE SEQUENCE [LARGE SCALE GENOMIC DNA]</scope>
    <source>
        <strain evidence="2">CBS 304.66</strain>
    </source>
</reference>